<dbReference type="EMBL" id="AK367577">
    <property type="protein sequence ID" value="BAJ98780.1"/>
    <property type="molecule type" value="mRNA"/>
</dbReference>
<reference evidence="1" key="1">
    <citation type="journal article" date="2011" name="Plant Physiol.">
        <title>Comprehensive sequence analysis of 24,783 barley full-length cDNAs derived from 12 clone libraries.</title>
        <authorList>
            <person name="Matsumoto T."/>
            <person name="Tanaka T."/>
            <person name="Sakai H."/>
            <person name="Amano N."/>
            <person name="Kanamori H."/>
            <person name="Kurita K."/>
            <person name="Kikuta A."/>
            <person name="Kamiya K."/>
            <person name="Yamamoto M."/>
            <person name="Ikawa H."/>
            <person name="Fujii N."/>
            <person name="Hori K."/>
            <person name="Itoh T."/>
            <person name="Sato K."/>
        </authorList>
    </citation>
    <scope>NUCLEOTIDE SEQUENCE</scope>
    <source>
        <tissue evidence="1">Shoot and root</tissue>
    </source>
</reference>
<sequence>MRLLPCPASTTCAHLWHAAILMHGTVWDGRTDGADTDATHEEREHVLSIKELVCVVHVTHHQHGHGMPSTPKPTVTPHVEEAR</sequence>
<proteinExistence type="evidence at transcript level"/>
<evidence type="ECO:0000313" key="1">
    <source>
        <dbReference type="EMBL" id="BAJ98780.1"/>
    </source>
</evidence>
<dbReference type="AlphaFoldDB" id="F2DUK9"/>
<organism evidence="1">
    <name type="scientific">Hordeum vulgare subsp. vulgare</name>
    <name type="common">Domesticated barley</name>
    <dbReference type="NCBI Taxonomy" id="112509"/>
    <lineage>
        <taxon>Eukaryota</taxon>
        <taxon>Viridiplantae</taxon>
        <taxon>Streptophyta</taxon>
        <taxon>Embryophyta</taxon>
        <taxon>Tracheophyta</taxon>
        <taxon>Spermatophyta</taxon>
        <taxon>Magnoliopsida</taxon>
        <taxon>Liliopsida</taxon>
        <taxon>Poales</taxon>
        <taxon>Poaceae</taxon>
        <taxon>BOP clade</taxon>
        <taxon>Pooideae</taxon>
        <taxon>Triticodae</taxon>
        <taxon>Triticeae</taxon>
        <taxon>Hordeinae</taxon>
        <taxon>Hordeum</taxon>
    </lineage>
</organism>
<name>F2DUK9_HORVV</name>
<dbReference type="InParanoid" id="F2DUK9"/>
<protein>
    <submittedName>
        <fullName evidence="1">Predicted protein</fullName>
    </submittedName>
</protein>
<accession>F2DUK9</accession>